<dbReference type="Proteomes" id="UP000077363">
    <property type="component" value="Chromosome"/>
</dbReference>
<dbReference type="KEGG" id="dpu:SU48_11525"/>
<protein>
    <submittedName>
        <fullName evidence="1">Uncharacterized protein</fullName>
    </submittedName>
</protein>
<dbReference type="STRING" id="1182568.SU48_11525"/>
<reference evidence="1 2" key="1">
    <citation type="submission" date="2015-01" db="EMBL/GenBank/DDBJ databases">
        <title>Deinococcus puniceus/DY1/ whole genome sequencing.</title>
        <authorList>
            <person name="Kim M.K."/>
            <person name="Srinivasan S."/>
            <person name="Lee J.-J."/>
        </authorList>
    </citation>
    <scope>NUCLEOTIDE SEQUENCE [LARGE SCALE GENOMIC DNA]</scope>
    <source>
        <strain evidence="1 2">DY1</strain>
    </source>
</reference>
<gene>
    <name evidence="1" type="ORF">SU48_11525</name>
</gene>
<proteinExistence type="predicted"/>
<dbReference type="AlphaFoldDB" id="A0A172TBD6"/>
<evidence type="ECO:0000313" key="2">
    <source>
        <dbReference type="Proteomes" id="UP000077363"/>
    </source>
</evidence>
<evidence type="ECO:0000313" key="1">
    <source>
        <dbReference type="EMBL" id="ANE44291.1"/>
    </source>
</evidence>
<dbReference type="EMBL" id="CP011387">
    <property type="protein sequence ID" value="ANE44291.1"/>
    <property type="molecule type" value="Genomic_DNA"/>
</dbReference>
<sequence>MNLGFIIQIEFFDHDIAYEIVLSLFDHQKDVYIKNFYADDAEFWGIRSYSMTEFSLENAFDTGYDLYIKTIEELKAHLAIYLKQWIREQESSRQ</sequence>
<organism evidence="1 2">
    <name type="scientific">Deinococcus puniceus</name>
    <dbReference type="NCBI Taxonomy" id="1182568"/>
    <lineage>
        <taxon>Bacteria</taxon>
        <taxon>Thermotogati</taxon>
        <taxon>Deinococcota</taxon>
        <taxon>Deinococci</taxon>
        <taxon>Deinococcales</taxon>
        <taxon>Deinococcaceae</taxon>
        <taxon>Deinococcus</taxon>
    </lineage>
</organism>
<accession>A0A172TBD6</accession>
<keyword evidence="2" id="KW-1185">Reference proteome</keyword>
<name>A0A172TBD6_9DEIO</name>